<evidence type="ECO:0000259" key="4">
    <source>
        <dbReference type="SMART" id="SM00477"/>
    </source>
</evidence>
<feature type="region of interest" description="Disordered" evidence="3">
    <location>
        <begin position="595"/>
        <end position="616"/>
    </location>
</feature>
<dbReference type="RefSeq" id="WP_121258211.1">
    <property type="nucleotide sequence ID" value="NZ_RBIL01000003.1"/>
</dbReference>
<feature type="active site" description="Proton acceptor" evidence="1">
    <location>
        <position position="444"/>
    </location>
</feature>
<dbReference type="GO" id="GO:0003676">
    <property type="term" value="F:nucleic acid binding"/>
    <property type="evidence" value="ECO:0007669"/>
    <property type="project" value="InterPro"/>
</dbReference>
<protein>
    <submittedName>
        <fullName evidence="6">Endonuclease G</fullName>
    </submittedName>
</protein>
<evidence type="ECO:0000313" key="7">
    <source>
        <dbReference type="Proteomes" id="UP000278962"/>
    </source>
</evidence>
<dbReference type="InterPro" id="IPR044925">
    <property type="entry name" value="His-Me_finger_sf"/>
</dbReference>
<name>A0A660KUS5_9ACTN</name>
<accession>A0A660KUS5</accession>
<dbReference type="EMBL" id="RBIL01000003">
    <property type="protein sequence ID" value="RKQ84798.1"/>
    <property type="molecule type" value="Genomic_DNA"/>
</dbReference>
<dbReference type="InterPro" id="IPR009003">
    <property type="entry name" value="Peptidase_S1_PA"/>
</dbReference>
<dbReference type="PANTHER" id="PTHR13966:SF5">
    <property type="entry name" value="ENDONUCLEASE G, MITOCHONDRIAL"/>
    <property type="match status" value="1"/>
</dbReference>
<keyword evidence="2" id="KW-0479">Metal-binding</keyword>
<comment type="caution">
    <text evidence="6">The sequence shown here is derived from an EMBL/GenBank/DDBJ whole genome shotgun (WGS) entry which is preliminary data.</text>
</comment>
<feature type="domain" description="ENPP1-3/EXOG-like endonuclease/phosphodiesterase" evidence="4">
    <location>
        <begin position="382"/>
        <end position="591"/>
    </location>
</feature>
<evidence type="ECO:0000313" key="6">
    <source>
        <dbReference type="EMBL" id="RKQ84798.1"/>
    </source>
</evidence>
<sequence>MRERDLQDKAALEAAVRQVADEYLADPNVTSIGVGYKVVDGEPTDELALQFTVRTKFAPQGLEAAPTRPIPAVITANGIRFTTDVVERRYTPHPIVVDAQPKADRKRRLDPIVPGVSIGNAAISAGTLGCLVREVATGETRLLSNWHVFQGLDGALGDRIVQPAAFDDNRVDQNVCGRLVRSHLGLAGDCAIASLEGRGAEETILELGVPVRRLGDPELGDRVVKSSRTTGVTYGVVTRLHTITKIAYGRDRLEQIGGFEIGPDEDRSAADGEISSGGDSGAAWLALDERGEPTDVMLGLHFAGEADGTAGEHALACYASSVFSKLEIAPLVADTVIVIRTSNVGYDEAFLPGQTIPVPLASKAVEADYAPLQRSDGVVRHATHFSLAMSASRRFCRWVAWNVDGNGLQQLSRSGIEFQRDPEYLAEHQVDDDLYANNRLDRGHIARRADLLWGTREEAQRANEESFLFTNIAPQLDDFNQSVKHGLWGELEDAIYEAVTVEDLRLSVVGGPVFKPDDHRYRGVLVPRSYWKVIGYVEAGTLHAKAYVLTQDDLENKLESLGLEPFNLYQVAISELAGMTELDYGPLTAADTMPASPDASGAGRARVVHGRSDIVV</sequence>
<keyword evidence="6" id="KW-0255">Endonuclease</keyword>
<dbReference type="Proteomes" id="UP000278962">
    <property type="component" value="Unassembled WGS sequence"/>
</dbReference>
<dbReference type="Pfam" id="PF01223">
    <property type="entry name" value="Endonuclease_NS"/>
    <property type="match status" value="1"/>
</dbReference>
<dbReference type="GO" id="GO:0004519">
    <property type="term" value="F:endonuclease activity"/>
    <property type="evidence" value="ECO:0007669"/>
    <property type="project" value="UniProtKB-KW"/>
</dbReference>
<keyword evidence="7" id="KW-1185">Reference proteome</keyword>
<proteinExistence type="predicted"/>
<dbReference type="AlphaFoldDB" id="A0A660KUS5"/>
<feature type="binding site" evidence="2">
    <location>
        <position position="480"/>
    </location>
    <ligand>
        <name>Mg(2+)</name>
        <dbReference type="ChEBI" id="CHEBI:18420"/>
        <note>catalytic</note>
    </ligand>
</feature>
<dbReference type="PANTHER" id="PTHR13966">
    <property type="entry name" value="ENDONUCLEASE RELATED"/>
    <property type="match status" value="1"/>
</dbReference>
<keyword evidence="6" id="KW-0540">Nuclease</keyword>
<dbReference type="SMART" id="SM00892">
    <property type="entry name" value="Endonuclease_NS"/>
    <property type="match status" value="1"/>
</dbReference>
<keyword evidence="6" id="KW-0378">Hydrolase</keyword>
<evidence type="ECO:0000256" key="1">
    <source>
        <dbReference type="PIRSR" id="PIRSR640255-1"/>
    </source>
</evidence>
<dbReference type="InterPro" id="IPR040255">
    <property type="entry name" value="Non-specific_endonuclease"/>
</dbReference>
<dbReference type="InterPro" id="IPR001604">
    <property type="entry name" value="Endo_G_ENPP1-like_dom"/>
</dbReference>
<dbReference type="InterPro" id="IPR020821">
    <property type="entry name" value="ENPP1-3/EXOG-like_nuc-like"/>
</dbReference>
<dbReference type="SUPFAM" id="SSF54060">
    <property type="entry name" value="His-Me finger endonucleases"/>
    <property type="match status" value="1"/>
</dbReference>
<dbReference type="GO" id="GO:0016787">
    <property type="term" value="F:hydrolase activity"/>
    <property type="evidence" value="ECO:0007669"/>
    <property type="project" value="InterPro"/>
</dbReference>
<feature type="domain" description="DNA/RNA non-specific endonuclease/pyrophosphatase/phosphodiesterase" evidence="5">
    <location>
        <begin position="381"/>
        <end position="591"/>
    </location>
</feature>
<reference evidence="6 7" key="1">
    <citation type="submission" date="2018-10" db="EMBL/GenBank/DDBJ databases">
        <title>Genomic Encyclopedia of Archaeal and Bacterial Type Strains, Phase II (KMG-II): from individual species to whole genera.</title>
        <authorList>
            <person name="Goeker M."/>
        </authorList>
    </citation>
    <scope>NUCLEOTIDE SEQUENCE [LARGE SCALE GENOMIC DNA]</scope>
    <source>
        <strain evidence="6 7">DSM 14954</strain>
    </source>
</reference>
<dbReference type="InterPro" id="IPR044929">
    <property type="entry name" value="DNA/RNA_non-sp_Endonuclease_sf"/>
</dbReference>
<evidence type="ECO:0000259" key="5">
    <source>
        <dbReference type="SMART" id="SM00892"/>
    </source>
</evidence>
<evidence type="ECO:0000256" key="3">
    <source>
        <dbReference type="SAM" id="MobiDB-lite"/>
    </source>
</evidence>
<evidence type="ECO:0000256" key="2">
    <source>
        <dbReference type="PIRSR" id="PIRSR640255-2"/>
    </source>
</evidence>
<dbReference type="Gene3D" id="2.40.10.10">
    <property type="entry name" value="Trypsin-like serine proteases"/>
    <property type="match status" value="1"/>
</dbReference>
<dbReference type="Gene3D" id="3.40.570.10">
    <property type="entry name" value="Extracellular Endonuclease, subunit A"/>
    <property type="match status" value="1"/>
</dbReference>
<dbReference type="SUPFAM" id="SSF50494">
    <property type="entry name" value="Trypsin-like serine proteases"/>
    <property type="match status" value="1"/>
</dbReference>
<dbReference type="SMART" id="SM00477">
    <property type="entry name" value="NUC"/>
    <property type="match status" value="1"/>
</dbReference>
<gene>
    <name evidence="6" type="ORF">C8N24_6428</name>
</gene>
<dbReference type="InterPro" id="IPR043504">
    <property type="entry name" value="Peptidase_S1_PA_chymotrypsin"/>
</dbReference>
<organism evidence="6 7">
    <name type="scientific">Solirubrobacter pauli</name>
    <dbReference type="NCBI Taxonomy" id="166793"/>
    <lineage>
        <taxon>Bacteria</taxon>
        <taxon>Bacillati</taxon>
        <taxon>Actinomycetota</taxon>
        <taxon>Thermoleophilia</taxon>
        <taxon>Solirubrobacterales</taxon>
        <taxon>Solirubrobacteraceae</taxon>
        <taxon>Solirubrobacter</taxon>
    </lineage>
</organism>
<dbReference type="OrthoDB" id="104542at2"/>
<dbReference type="GO" id="GO:0046872">
    <property type="term" value="F:metal ion binding"/>
    <property type="evidence" value="ECO:0007669"/>
    <property type="project" value="UniProtKB-KW"/>
</dbReference>